<dbReference type="GO" id="GO:0000398">
    <property type="term" value="P:mRNA splicing, via spliceosome"/>
    <property type="evidence" value="ECO:0007669"/>
    <property type="project" value="InterPro"/>
</dbReference>
<evidence type="ECO:0000313" key="2">
    <source>
        <dbReference type="Proteomes" id="UP000094455"/>
    </source>
</evidence>
<dbReference type="OrthoDB" id="674963at2759"/>
<protein>
    <recommendedName>
        <fullName evidence="3">Splicing factor YJU2</fullName>
    </recommendedName>
</protein>
<reference evidence="1 2" key="1">
    <citation type="journal article" date="2016" name="Proc. Natl. Acad. Sci. U.S.A.">
        <title>Comparative genomics of biotechnologically important yeasts.</title>
        <authorList>
            <person name="Riley R."/>
            <person name="Haridas S."/>
            <person name="Wolfe K.H."/>
            <person name="Lopes M.R."/>
            <person name="Hittinger C.T."/>
            <person name="Goeker M."/>
            <person name="Salamov A.A."/>
            <person name="Wisecaver J.H."/>
            <person name="Long T.M."/>
            <person name="Calvey C.H."/>
            <person name="Aerts A.L."/>
            <person name="Barry K.W."/>
            <person name="Choi C."/>
            <person name="Clum A."/>
            <person name="Coughlan A.Y."/>
            <person name="Deshpande S."/>
            <person name="Douglass A.P."/>
            <person name="Hanson S.J."/>
            <person name="Klenk H.-P."/>
            <person name="LaButti K.M."/>
            <person name="Lapidus A."/>
            <person name="Lindquist E.A."/>
            <person name="Lipzen A.M."/>
            <person name="Meier-Kolthoff J.P."/>
            <person name="Ohm R.A."/>
            <person name="Otillar R.P."/>
            <person name="Pangilinan J.L."/>
            <person name="Peng Y."/>
            <person name="Rokas A."/>
            <person name="Rosa C.A."/>
            <person name="Scheuner C."/>
            <person name="Sibirny A.A."/>
            <person name="Slot J.C."/>
            <person name="Stielow J.B."/>
            <person name="Sun H."/>
            <person name="Kurtzman C.P."/>
            <person name="Blackwell M."/>
            <person name="Grigoriev I.V."/>
            <person name="Jeffries T.W."/>
        </authorList>
    </citation>
    <scope>NUCLEOTIDE SEQUENCE [LARGE SCALE GENOMIC DNA]</scope>
    <source>
        <strain evidence="1 2">NRRL Y-2026</strain>
    </source>
</reference>
<dbReference type="InterPro" id="IPR007590">
    <property type="entry name" value="Saf4/Yju2"/>
</dbReference>
<evidence type="ECO:0000313" key="1">
    <source>
        <dbReference type="EMBL" id="ODQ44193.1"/>
    </source>
</evidence>
<name>A0A1E3NFR9_9ASCO</name>
<dbReference type="RefSeq" id="XP_019015306.1">
    <property type="nucleotide sequence ID" value="XM_019162094.1"/>
</dbReference>
<dbReference type="GO" id="GO:0071006">
    <property type="term" value="C:U2-type catalytic step 1 spliceosome"/>
    <property type="evidence" value="ECO:0007669"/>
    <property type="project" value="TreeGrafter"/>
</dbReference>
<gene>
    <name evidence="1" type="ORF">PICMEDRAFT_18924</name>
</gene>
<dbReference type="PANTHER" id="PTHR12111:SF1">
    <property type="entry name" value="SPLICING FACTOR YJU2"/>
    <property type="match status" value="1"/>
</dbReference>
<keyword evidence="2" id="KW-1185">Reference proteome</keyword>
<sequence length="146" mass="17213">MSERKSINRYYPPNVDPTKVKFSSKTSNKTKNAKPSVRLMAPFSMKCLNCKEYIAASRKFNTRKETTDRDYLGVKIIRFSLRCPRCYAEMIFETDPKNGDYQCVSGCKKNYERSAPIKEKESIDEMIVRLEKEVKEDERMKELERK</sequence>
<dbReference type="Pfam" id="PF04502">
    <property type="entry name" value="Saf4_Yju2"/>
    <property type="match status" value="1"/>
</dbReference>
<dbReference type="PANTHER" id="PTHR12111">
    <property type="entry name" value="SPLICING FACTOR YJU2"/>
    <property type="match status" value="1"/>
</dbReference>
<proteinExistence type="predicted"/>
<accession>A0A1E3NFR9</accession>
<dbReference type="AlphaFoldDB" id="A0A1E3NFR9"/>
<dbReference type="Proteomes" id="UP000094455">
    <property type="component" value="Unassembled WGS sequence"/>
</dbReference>
<organism evidence="1 2">
    <name type="scientific">Pichia membranifaciens NRRL Y-2026</name>
    <dbReference type="NCBI Taxonomy" id="763406"/>
    <lineage>
        <taxon>Eukaryota</taxon>
        <taxon>Fungi</taxon>
        <taxon>Dikarya</taxon>
        <taxon>Ascomycota</taxon>
        <taxon>Saccharomycotina</taxon>
        <taxon>Pichiomycetes</taxon>
        <taxon>Pichiales</taxon>
        <taxon>Pichiaceae</taxon>
        <taxon>Pichia</taxon>
    </lineage>
</organism>
<dbReference type="EMBL" id="KV454008">
    <property type="protein sequence ID" value="ODQ44193.1"/>
    <property type="molecule type" value="Genomic_DNA"/>
</dbReference>
<evidence type="ECO:0008006" key="3">
    <source>
        <dbReference type="Google" id="ProtNLM"/>
    </source>
</evidence>
<dbReference type="GeneID" id="30178781"/>
<dbReference type="STRING" id="763406.A0A1E3NFR9"/>
<feature type="non-terminal residue" evidence="1">
    <location>
        <position position="146"/>
    </location>
</feature>